<dbReference type="EMBL" id="CATOUU010000226">
    <property type="protein sequence ID" value="CAI9921576.1"/>
    <property type="molecule type" value="Genomic_DNA"/>
</dbReference>
<dbReference type="Proteomes" id="UP001642409">
    <property type="component" value="Unassembled WGS sequence"/>
</dbReference>
<dbReference type="AlphaFoldDB" id="A0AA86NMB2"/>
<protein>
    <submittedName>
        <fullName evidence="1">Uncharacterized protein</fullName>
    </submittedName>
</protein>
<reference evidence="2 3" key="2">
    <citation type="submission" date="2024-07" db="EMBL/GenBank/DDBJ databases">
        <authorList>
            <person name="Akdeniz Z."/>
        </authorList>
    </citation>
    <scope>NUCLEOTIDE SEQUENCE [LARGE SCALE GENOMIC DNA]</scope>
</reference>
<dbReference type="InterPro" id="IPR023213">
    <property type="entry name" value="CAT-like_dom_sf"/>
</dbReference>
<organism evidence="1">
    <name type="scientific">Hexamita inflata</name>
    <dbReference type="NCBI Taxonomy" id="28002"/>
    <lineage>
        <taxon>Eukaryota</taxon>
        <taxon>Metamonada</taxon>
        <taxon>Diplomonadida</taxon>
        <taxon>Hexamitidae</taxon>
        <taxon>Hexamitinae</taxon>
        <taxon>Hexamita</taxon>
    </lineage>
</organism>
<proteinExistence type="predicted"/>
<keyword evidence="3" id="KW-1185">Reference proteome</keyword>
<evidence type="ECO:0000313" key="3">
    <source>
        <dbReference type="Proteomes" id="UP001642409"/>
    </source>
</evidence>
<name>A0AA86NMB2_9EUKA</name>
<dbReference type="Gene3D" id="3.30.559.10">
    <property type="entry name" value="Chloramphenicol acetyltransferase-like domain"/>
    <property type="match status" value="1"/>
</dbReference>
<comment type="caution">
    <text evidence="1">The sequence shown here is derived from an EMBL/GenBank/DDBJ whole genome shotgun (WGS) entry which is preliminary data.</text>
</comment>
<evidence type="ECO:0000313" key="2">
    <source>
        <dbReference type="EMBL" id="CAL6058095.1"/>
    </source>
</evidence>
<reference evidence="1" key="1">
    <citation type="submission" date="2023-06" db="EMBL/GenBank/DDBJ databases">
        <authorList>
            <person name="Kurt Z."/>
        </authorList>
    </citation>
    <scope>NUCLEOTIDE SEQUENCE</scope>
</reference>
<dbReference type="EMBL" id="CAXDID020000218">
    <property type="protein sequence ID" value="CAL6058095.1"/>
    <property type="molecule type" value="Genomic_DNA"/>
</dbReference>
<accession>A0AA86NMB2</accession>
<gene>
    <name evidence="2" type="ORF">HINF_LOCUS47985</name>
    <name evidence="1" type="ORF">HINF_LOCUS9221</name>
</gene>
<evidence type="ECO:0000313" key="1">
    <source>
        <dbReference type="EMBL" id="CAI9921576.1"/>
    </source>
</evidence>
<sequence>MFQVDCLFDFRATDQAVTPSMDEHQISINEPNRFLTSYEVKQSTRNMTVCELGLVEGELSLDRANKVINRLMRLYPFFSYGIRYDEDAQWMRYVQQPVREVSLQISKTLNSLQDIGDFIAAASHSLNSQKLSDWEVVNISIPEIATVKQALCVKVYHTLMDAVSVMQLLKKFNEMYQDVDCRFDDVEPVQLSNYRPVMSYDPELGIQSHREESHAHGPRVNVTQITGQYKDTLGSALKQMDECSLRCRFYRSEDIARIPNVQYSFSLYAIHFAQIAAYAYFNRDLPRDQKFVGCGVDLRRESEMLKTDFDTVLGQSATASGVYIQASLYTTLQQLADQMQRSHDSKDKSPEKFWEYALVNEMGPVQFDKGPSSCCLFVSNIGKMNLGSGPVVQMVGYASHTHVWDQPMLGIANTVNNGKIGCFIVEWDVKMFTEIQQEQNSQIYLAVNKLIIARGAENVSVQDVVGIYERLFTLSE</sequence>